<reference evidence="2" key="1">
    <citation type="journal article" date="2019" name="MBio">
        <title>Virus Genomes from Deep Sea Sediments Expand the Ocean Megavirome and Support Independent Origins of Viral Gigantism.</title>
        <authorList>
            <person name="Backstrom D."/>
            <person name="Yutin N."/>
            <person name="Jorgensen S.L."/>
            <person name="Dharamshi J."/>
            <person name="Homa F."/>
            <person name="Zaremba-Niedwiedzka K."/>
            <person name="Spang A."/>
            <person name="Wolf Y.I."/>
            <person name="Koonin E.V."/>
            <person name="Ettema T.J."/>
        </authorList>
    </citation>
    <scope>NUCLEOTIDE SEQUENCE</scope>
</reference>
<dbReference type="EMBL" id="MK500381">
    <property type="protein sequence ID" value="QBK88258.1"/>
    <property type="molecule type" value="Genomic_DNA"/>
</dbReference>
<accession>A0A481YYJ6</accession>
<evidence type="ECO:0000256" key="1">
    <source>
        <dbReference type="SAM" id="MobiDB-lite"/>
    </source>
</evidence>
<gene>
    <name evidence="2" type="ORF">LCMAC202_06200</name>
</gene>
<protein>
    <submittedName>
        <fullName evidence="2">Uncharacterized protein</fullName>
    </submittedName>
</protein>
<feature type="region of interest" description="Disordered" evidence="1">
    <location>
        <begin position="28"/>
        <end position="47"/>
    </location>
</feature>
<proteinExistence type="predicted"/>
<evidence type="ECO:0000313" key="2">
    <source>
        <dbReference type="EMBL" id="QBK88258.1"/>
    </source>
</evidence>
<feature type="compositionally biased region" description="Basic and acidic residues" evidence="1">
    <location>
        <begin position="37"/>
        <end position="47"/>
    </location>
</feature>
<sequence length="58" mass="6586">MVYFDGNIVKIKERIGFGAYSDVYRATSPISSPKNKRNNEIEKEEEVAVKVLHGDQKS</sequence>
<name>A0A481YYJ6_9VIRU</name>
<dbReference type="Gene3D" id="3.30.200.20">
    <property type="entry name" value="Phosphorylase Kinase, domain 1"/>
    <property type="match status" value="1"/>
</dbReference>
<organism evidence="2">
    <name type="scientific">Marseillevirus LCMAC202</name>
    <dbReference type="NCBI Taxonomy" id="2506606"/>
    <lineage>
        <taxon>Viruses</taxon>
        <taxon>Varidnaviria</taxon>
        <taxon>Bamfordvirae</taxon>
        <taxon>Nucleocytoviricota</taxon>
        <taxon>Megaviricetes</taxon>
        <taxon>Pimascovirales</taxon>
        <taxon>Pimascovirales incertae sedis</taxon>
        <taxon>Marseilleviridae</taxon>
    </lineage>
</organism>